<protein>
    <recommendedName>
        <fullName evidence="5">Flagellar P-ring protein</fullName>
    </recommendedName>
    <alternativeName>
        <fullName evidence="5">Basal body P-ring protein</fullName>
    </alternativeName>
</protein>
<evidence type="ECO:0000313" key="6">
    <source>
        <dbReference type="EMBL" id="EET79516.1"/>
    </source>
</evidence>
<dbReference type="HAMAP" id="MF_00416">
    <property type="entry name" value="FlgI"/>
    <property type="match status" value="1"/>
</dbReference>
<dbReference type="GO" id="GO:0071973">
    <property type="term" value="P:bacterial-type flagellum-dependent cell motility"/>
    <property type="evidence" value="ECO:0007669"/>
    <property type="project" value="InterPro"/>
</dbReference>
<comment type="subunit">
    <text evidence="5">The basal body constitutes a major portion of the flagellar organelle and consists of four rings (L,P,S, and M) mounted on a central rod.</text>
</comment>
<name>C6RGG6_9BACT</name>
<dbReference type="EMBL" id="ACVQ01000019">
    <property type="protein sequence ID" value="EET79516.1"/>
    <property type="molecule type" value="Genomic_DNA"/>
</dbReference>
<dbReference type="Pfam" id="PF02119">
    <property type="entry name" value="FlgI"/>
    <property type="match status" value="1"/>
</dbReference>
<keyword evidence="6" id="KW-0282">Flagellum</keyword>
<dbReference type="PRINTS" id="PR01010">
    <property type="entry name" value="FLGPRINGFLGI"/>
</dbReference>
<comment type="similarity">
    <text evidence="5">Belongs to the FlgI family.</text>
</comment>
<dbReference type="AlphaFoldDB" id="C6RGG6"/>
<keyword evidence="6" id="KW-0969">Cilium</keyword>
<evidence type="ECO:0000313" key="7">
    <source>
        <dbReference type="Proteomes" id="UP000003107"/>
    </source>
</evidence>
<evidence type="ECO:0000256" key="5">
    <source>
        <dbReference type="HAMAP-Rule" id="MF_00416"/>
    </source>
</evidence>
<dbReference type="NCBIfam" id="NF003676">
    <property type="entry name" value="PRK05303.1"/>
    <property type="match status" value="1"/>
</dbReference>
<keyword evidence="3 5" id="KW-0732">Signal</keyword>
<keyword evidence="6" id="KW-0966">Cell projection</keyword>
<evidence type="ECO:0000256" key="1">
    <source>
        <dbReference type="ARBA" id="ARBA00002591"/>
    </source>
</evidence>
<sequence length="366" mass="38359" precursor="true">MLLVLENTNLRTKMKLAACLLSLAISTFAAQIKDIANVVGVRENQLIGYGLVVGLNGSGDGSSSEFTIQSLSNMLQSVNVKIKPDDIKSKNTAAVMVIAKLPPFARQGDKLDVVISSIGDAKSLQGGTLLMTPLKGVDGDIYALAQGSLTIGGKTASRGGGSKGGNHVTAGTIPSGAIVEREIAYDIYNQEAIFLSLKESNFDTASNIQRAVNLNIGGDSAVAVDSRTIRIAKPNGVNMVDFVARVLNLDVDYKALDKIVIDERTGTIVSGINITVDPVVITHGDITIKIEPSSYGDMAANGQTIDLQDGAAVDPLTNMLKISGEKTTVASVARALSKMGATPSDIIAIMENLKRVGAIHVNLEII</sequence>
<gene>
    <name evidence="5 6" type="primary">flgI</name>
    <name evidence="6" type="ORF">CAMSH0001_0620</name>
</gene>
<dbReference type="GO" id="GO:0005198">
    <property type="term" value="F:structural molecule activity"/>
    <property type="evidence" value="ECO:0007669"/>
    <property type="project" value="InterPro"/>
</dbReference>
<evidence type="ECO:0000256" key="4">
    <source>
        <dbReference type="ARBA" id="ARBA00023143"/>
    </source>
</evidence>
<keyword evidence="4 5" id="KW-0975">Bacterial flagellum</keyword>
<dbReference type="Proteomes" id="UP000003107">
    <property type="component" value="Unassembled WGS sequence"/>
</dbReference>
<proteinExistence type="inferred from homology"/>
<comment type="subcellular location">
    <subcellularLocation>
        <location evidence="2 5">Bacterial flagellum basal body</location>
    </subcellularLocation>
</comment>
<comment type="function">
    <text evidence="1 5">Assembles around the rod to form the L-ring and probably protects the motor/basal body from shearing forces during rotation.</text>
</comment>
<comment type="caution">
    <text evidence="6">The sequence shown here is derived from an EMBL/GenBank/DDBJ whole genome shotgun (WGS) entry which is preliminary data.</text>
</comment>
<dbReference type="PANTHER" id="PTHR30381:SF0">
    <property type="entry name" value="FLAGELLAR P-RING PROTEIN"/>
    <property type="match status" value="1"/>
</dbReference>
<evidence type="ECO:0000256" key="3">
    <source>
        <dbReference type="ARBA" id="ARBA00022729"/>
    </source>
</evidence>
<dbReference type="eggNOG" id="COG1706">
    <property type="taxonomic scope" value="Bacteria"/>
</dbReference>
<organism evidence="6 7">
    <name type="scientific">Campylobacter showae RM3277</name>
    <dbReference type="NCBI Taxonomy" id="553219"/>
    <lineage>
        <taxon>Bacteria</taxon>
        <taxon>Pseudomonadati</taxon>
        <taxon>Campylobacterota</taxon>
        <taxon>Epsilonproteobacteria</taxon>
        <taxon>Campylobacterales</taxon>
        <taxon>Campylobacteraceae</taxon>
        <taxon>Campylobacter</taxon>
    </lineage>
</organism>
<feature type="signal peptide" evidence="5">
    <location>
        <begin position="1"/>
        <end position="29"/>
    </location>
</feature>
<dbReference type="STRING" id="553219.CAMSH0001_0620"/>
<dbReference type="GO" id="GO:0009428">
    <property type="term" value="C:bacterial-type flagellum basal body, distal rod, P ring"/>
    <property type="evidence" value="ECO:0007669"/>
    <property type="project" value="InterPro"/>
</dbReference>
<dbReference type="InterPro" id="IPR001782">
    <property type="entry name" value="Flag_FlgI"/>
</dbReference>
<feature type="chain" id="PRO_5009008630" description="Flagellar P-ring protein" evidence="5">
    <location>
        <begin position="30"/>
        <end position="366"/>
    </location>
</feature>
<dbReference type="GO" id="GO:0030288">
    <property type="term" value="C:outer membrane-bounded periplasmic space"/>
    <property type="evidence" value="ECO:0007669"/>
    <property type="project" value="InterPro"/>
</dbReference>
<accession>C6RGG6</accession>
<evidence type="ECO:0000256" key="2">
    <source>
        <dbReference type="ARBA" id="ARBA00004117"/>
    </source>
</evidence>
<keyword evidence="7" id="KW-1185">Reference proteome</keyword>
<reference evidence="6 7" key="1">
    <citation type="submission" date="2009-07" db="EMBL/GenBank/DDBJ databases">
        <authorList>
            <person name="Madupu R."/>
            <person name="Sebastian Y."/>
            <person name="Durkin A.S."/>
            <person name="Torralba M."/>
            <person name="Methe B."/>
            <person name="Sutton G.G."/>
            <person name="Strausberg R.L."/>
            <person name="Nelson K.E."/>
        </authorList>
    </citation>
    <scope>NUCLEOTIDE SEQUENCE [LARGE SCALE GENOMIC DNA]</scope>
    <source>
        <strain evidence="6 7">RM3277</strain>
    </source>
</reference>
<dbReference type="PANTHER" id="PTHR30381">
    <property type="entry name" value="FLAGELLAR P-RING PERIPLASMIC PROTEIN FLGI"/>
    <property type="match status" value="1"/>
</dbReference>